<evidence type="ECO:0000256" key="16">
    <source>
        <dbReference type="ARBA" id="ARBA00023136"/>
    </source>
</evidence>
<evidence type="ECO:0000313" key="23">
    <source>
        <dbReference type="EMBL" id="KAF3843052.1"/>
    </source>
</evidence>
<sequence length="624" mass="69355">MATVKDHNFVPQVSSEALSNIRTIAGLNKETFFVESYEQKLELPFISAIKKANIHGLCFGFSQCVLFMAYAASFRYGGYLVSSEGLLYTYVFRVILAVVMSGTAMGKASSFTPDYAKAKIAAAQFFKLLDRIPKISTSHAVGEKWDNFKGEIQFLNCNFTYPTRPDVQVLNGLVVSVKPGQTLAFVGSSGCGKSTSVQLLERFYDPDQGYVLIDGRPSQNVNVPFLRSQIGIVSQEPVLFGCSIAENIQYGNNTCSVSMEEIVEASKKAYLHDFVMTLPQKYETQVGTQGSQLSRGQKQRIAIARAIVRNPKILLLDEATSALDTESEQIVQSALDEARKGRTCIVIAHRLSTIQSADIIAVMSNGAVIEQGTHDTLMAKKGAYFNLIVNIMTSITDPNMSDGFTSAMEEIHNEQLKTCGRSSTRRQSCASPTESLCNTSLKKCKDDEMLFETIQTFKRDLVQTSASLKAERHAVSEMISEIEQKEMQKEDVLQKIEKLKEAQSKRKECNNSVSTQGKQDRLKNLKKARGVFQDQLAMEIRSISGKTKLVKGEKLQFVFRNIHPSDLNSAYIVTLGINQDGSYQIVPVTPCSSVCQSWRASFRRPISYQHLASIRKEFISEARC</sequence>
<keyword evidence="16" id="KW-0472">Membrane</keyword>
<evidence type="ECO:0000256" key="8">
    <source>
        <dbReference type="ARBA" id="ARBA00022692"/>
    </source>
</evidence>
<evidence type="ECO:0000256" key="12">
    <source>
        <dbReference type="ARBA" id="ARBA00022840"/>
    </source>
</evidence>
<evidence type="ECO:0000256" key="20">
    <source>
        <dbReference type="SAM" id="Coils"/>
    </source>
</evidence>
<evidence type="ECO:0000256" key="19">
    <source>
        <dbReference type="ARBA" id="ARBA00023328"/>
    </source>
</evidence>
<evidence type="ECO:0000256" key="7">
    <source>
        <dbReference type="ARBA" id="ARBA00022618"/>
    </source>
</evidence>
<dbReference type="GO" id="GO:0015126">
    <property type="term" value="F:canalicular bile acid transmembrane transporter activity"/>
    <property type="evidence" value="ECO:0007669"/>
    <property type="project" value="TreeGrafter"/>
</dbReference>
<gene>
    <name evidence="23" type="ORF">F7725_001901</name>
</gene>
<evidence type="ECO:0000256" key="6">
    <source>
        <dbReference type="ARBA" id="ARBA00022454"/>
    </source>
</evidence>
<keyword evidence="14" id="KW-1133">Transmembrane helix</keyword>
<accession>A0A7J5Y0W4</accession>
<feature type="domain" description="ABC transporter" evidence="21">
    <location>
        <begin position="152"/>
        <end position="390"/>
    </location>
</feature>
<evidence type="ECO:0000256" key="15">
    <source>
        <dbReference type="ARBA" id="ARBA00023054"/>
    </source>
</evidence>
<dbReference type="CDD" id="cd03249">
    <property type="entry name" value="ABC_MTABC3_MDL1_MDL2"/>
    <property type="match status" value="1"/>
</dbReference>
<keyword evidence="15 20" id="KW-0175">Coiled coil</keyword>
<evidence type="ECO:0000256" key="10">
    <source>
        <dbReference type="ARBA" id="ARBA00022741"/>
    </source>
</evidence>
<comment type="similarity">
    <text evidence="3">Belongs to the SPC25 family.</text>
</comment>
<dbReference type="InterPro" id="IPR013255">
    <property type="entry name" value="Spc25_C"/>
</dbReference>
<dbReference type="SMART" id="SM00382">
    <property type="entry name" value="AAA"/>
    <property type="match status" value="1"/>
</dbReference>
<comment type="subcellular location">
    <subcellularLocation>
        <location evidence="2">Chromosome</location>
        <location evidence="2">Centromere</location>
    </subcellularLocation>
    <subcellularLocation>
        <location evidence="1">Membrane</location>
        <topology evidence="1">Multi-pass membrane protein</topology>
    </subcellularLocation>
</comment>
<dbReference type="SUPFAM" id="SSF90123">
    <property type="entry name" value="ABC transporter transmembrane region"/>
    <property type="match status" value="1"/>
</dbReference>
<organism evidence="23 24">
    <name type="scientific">Dissostichus mawsoni</name>
    <name type="common">Antarctic cod</name>
    <dbReference type="NCBI Taxonomy" id="36200"/>
    <lineage>
        <taxon>Eukaryota</taxon>
        <taxon>Metazoa</taxon>
        <taxon>Chordata</taxon>
        <taxon>Craniata</taxon>
        <taxon>Vertebrata</taxon>
        <taxon>Euteleostomi</taxon>
        <taxon>Actinopterygii</taxon>
        <taxon>Neopterygii</taxon>
        <taxon>Teleostei</taxon>
        <taxon>Neoteleostei</taxon>
        <taxon>Acanthomorphata</taxon>
        <taxon>Eupercaria</taxon>
        <taxon>Perciformes</taxon>
        <taxon>Notothenioidei</taxon>
        <taxon>Nototheniidae</taxon>
        <taxon>Dissostichus</taxon>
    </lineage>
</organism>
<dbReference type="GO" id="GO:0051301">
    <property type="term" value="P:cell division"/>
    <property type="evidence" value="ECO:0007669"/>
    <property type="project" value="UniProtKB-KW"/>
</dbReference>
<dbReference type="GO" id="GO:0005524">
    <property type="term" value="F:ATP binding"/>
    <property type="evidence" value="ECO:0007669"/>
    <property type="project" value="UniProtKB-KW"/>
</dbReference>
<keyword evidence="6" id="KW-0158">Chromosome</keyword>
<evidence type="ECO:0000256" key="9">
    <source>
        <dbReference type="ARBA" id="ARBA00022737"/>
    </source>
</evidence>
<evidence type="ECO:0000313" key="24">
    <source>
        <dbReference type="Proteomes" id="UP000518266"/>
    </source>
</evidence>
<keyword evidence="13" id="KW-1278">Translocase</keyword>
<dbReference type="Gene3D" id="6.10.250.1950">
    <property type="match status" value="1"/>
</dbReference>
<protein>
    <recommendedName>
        <fullName evidence="25">Bile salt export pump</fullName>
    </recommendedName>
</protein>
<dbReference type="SUPFAM" id="SSF52540">
    <property type="entry name" value="P-loop containing nucleoside triphosphate hydrolases"/>
    <property type="match status" value="1"/>
</dbReference>
<keyword evidence="7" id="KW-0132">Cell division</keyword>
<keyword evidence="24" id="KW-1185">Reference proteome</keyword>
<evidence type="ECO:0000256" key="3">
    <source>
        <dbReference type="ARBA" id="ARBA00006379"/>
    </source>
</evidence>
<reference evidence="23 24" key="1">
    <citation type="submission" date="2020-03" db="EMBL/GenBank/DDBJ databases">
        <title>Dissostichus mawsoni Genome sequencing and assembly.</title>
        <authorList>
            <person name="Park H."/>
        </authorList>
    </citation>
    <scope>NUCLEOTIDE SEQUENCE [LARGE SCALE GENOMIC DNA]</scope>
    <source>
        <strain evidence="23">DM0001</strain>
        <tissue evidence="23">Muscle</tissue>
    </source>
</reference>
<name>A0A7J5Y0W4_DISMA</name>
<feature type="coiled-coil region" evidence="20">
    <location>
        <begin position="475"/>
        <end position="505"/>
    </location>
</feature>
<dbReference type="Pfam" id="PF00664">
    <property type="entry name" value="ABC_membrane"/>
    <property type="match status" value="1"/>
</dbReference>
<keyword evidence="10" id="KW-0547">Nucleotide-binding</keyword>
<evidence type="ECO:0000256" key="18">
    <source>
        <dbReference type="ARBA" id="ARBA00023306"/>
    </source>
</evidence>
<comment type="caution">
    <text evidence="23">The sequence shown here is derived from an EMBL/GenBank/DDBJ whole genome shotgun (WGS) entry which is preliminary data.</text>
</comment>
<evidence type="ECO:0000259" key="21">
    <source>
        <dbReference type="PROSITE" id="PS50893"/>
    </source>
</evidence>
<dbReference type="GO" id="GO:0015432">
    <property type="term" value="F:ABC-type bile acid transporter activity"/>
    <property type="evidence" value="ECO:0007669"/>
    <property type="project" value="TreeGrafter"/>
</dbReference>
<evidence type="ECO:0008006" key="25">
    <source>
        <dbReference type="Google" id="ProtNLM"/>
    </source>
</evidence>
<dbReference type="InterPro" id="IPR027417">
    <property type="entry name" value="P-loop_NTPase"/>
</dbReference>
<dbReference type="InterPro" id="IPR011527">
    <property type="entry name" value="ABC1_TM_dom"/>
</dbReference>
<dbReference type="Gene3D" id="3.40.50.300">
    <property type="entry name" value="P-loop containing nucleotide triphosphate hydrolases"/>
    <property type="match status" value="1"/>
</dbReference>
<dbReference type="PANTHER" id="PTHR24221:SF658">
    <property type="entry name" value="ATP-BINDING CASSETTE, SUB-FAMILY B (MDR_TAP), MEMBER 11A"/>
    <property type="match status" value="1"/>
</dbReference>
<dbReference type="InterPro" id="IPR003439">
    <property type="entry name" value="ABC_transporter-like_ATP-bd"/>
</dbReference>
<dbReference type="GO" id="GO:0016324">
    <property type="term" value="C:apical plasma membrane"/>
    <property type="evidence" value="ECO:0007669"/>
    <property type="project" value="TreeGrafter"/>
</dbReference>
<evidence type="ECO:0000256" key="13">
    <source>
        <dbReference type="ARBA" id="ARBA00022967"/>
    </source>
</evidence>
<keyword evidence="9" id="KW-0677">Repeat</keyword>
<evidence type="ECO:0000256" key="4">
    <source>
        <dbReference type="ARBA" id="ARBA00007577"/>
    </source>
</evidence>
<dbReference type="Proteomes" id="UP000518266">
    <property type="component" value="Unassembled WGS sequence"/>
</dbReference>
<keyword evidence="8" id="KW-0812">Transmembrane</keyword>
<evidence type="ECO:0000256" key="1">
    <source>
        <dbReference type="ARBA" id="ARBA00004141"/>
    </source>
</evidence>
<dbReference type="FunFam" id="3.40.50.300:FF:000479">
    <property type="entry name" value="Multidrug resistance protein 1A"/>
    <property type="match status" value="1"/>
</dbReference>
<dbReference type="GO" id="GO:0031262">
    <property type="term" value="C:Ndc80 complex"/>
    <property type="evidence" value="ECO:0007669"/>
    <property type="project" value="InterPro"/>
</dbReference>
<keyword evidence="12" id="KW-0067">ATP-binding</keyword>
<dbReference type="GO" id="GO:0007059">
    <property type="term" value="P:chromosome segregation"/>
    <property type="evidence" value="ECO:0007669"/>
    <property type="project" value="InterPro"/>
</dbReference>
<dbReference type="Pfam" id="PF00005">
    <property type="entry name" value="ABC_tran"/>
    <property type="match status" value="1"/>
</dbReference>
<evidence type="ECO:0000259" key="22">
    <source>
        <dbReference type="PROSITE" id="PS50929"/>
    </source>
</evidence>
<feature type="domain" description="ABC transmembrane type-1" evidence="22">
    <location>
        <begin position="12"/>
        <end position="117"/>
    </location>
</feature>
<keyword evidence="17" id="KW-0325">Glycoprotein</keyword>
<evidence type="ECO:0000256" key="5">
    <source>
        <dbReference type="ARBA" id="ARBA00022448"/>
    </source>
</evidence>
<comment type="similarity">
    <text evidence="4">Belongs to the ABC transporter superfamily. ABCB family. Multidrug resistance exporter (TC 3.A.1.201) subfamily.</text>
</comment>
<dbReference type="PANTHER" id="PTHR24221">
    <property type="entry name" value="ATP-BINDING CASSETTE SUB-FAMILY B"/>
    <property type="match status" value="1"/>
</dbReference>
<dbReference type="InterPro" id="IPR039421">
    <property type="entry name" value="Type_1_exporter"/>
</dbReference>
<keyword evidence="5" id="KW-0813">Transport</keyword>
<dbReference type="PROSITE" id="PS50929">
    <property type="entry name" value="ABC_TM1F"/>
    <property type="match status" value="1"/>
</dbReference>
<dbReference type="AlphaFoldDB" id="A0A7J5Y0W4"/>
<dbReference type="Gene3D" id="1.20.1560.10">
    <property type="entry name" value="ABC transporter type 1, transmembrane domain"/>
    <property type="match status" value="1"/>
</dbReference>
<dbReference type="EMBL" id="JAAKFY010000018">
    <property type="protein sequence ID" value="KAF3843052.1"/>
    <property type="molecule type" value="Genomic_DNA"/>
</dbReference>
<dbReference type="GO" id="GO:0016887">
    <property type="term" value="F:ATP hydrolysis activity"/>
    <property type="evidence" value="ECO:0007669"/>
    <property type="project" value="InterPro"/>
</dbReference>
<keyword evidence="18" id="KW-0131">Cell cycle</keyword>
<dbReference type="InterPro" id="IPR003593">
    <property type="entry name" value="AAA+_ATPase"/>
</dbReference>
<evidence type="ECO:0000256" key="17">
    <source>
        <dbReference type="ARBA" id="ARBA00023180"/>
    </source>
</evidence>
<dbReference type="InterPro" id="IPR036640">
    <property type="entry name" value="ABC1_TM_sf"/>
</dbReference>
<evidence type="ECO:0000256" key="2">
    <source>
        <dbReference type="ARBA" id="ARBA00004584"/>
    </source>
</evidence>
<dbReference type="Pfam" id="PF08234">
    <property type="entry name" value="Spindle_Spc25"/>
    <property type="match status" value="1"/>
</dbReference>
<evidence type="ECO:0000256" key="14">
    <source>
        <dbReference type="ARBA" id="ARBA00022989"/>
    </source>
</evidence>
<dbReference type="OrthoDB" id="6500128at2759"/>
<keyword evidence="11" id="KW-0498">Mitosis</keyword>
<keyword evidence="19" id="KW-0137">Centromere</keyword>
<proteinExistence type="inferred from homology"/>
<evidence type="ECO:0000256" key="11">
    <source>
        <dbReference type="ARBA" id="ARBA00022776"/>
    </source>
</evidence>
<dbReference type="PROSITE" id="PS50893">
    <property type="entry name" value="ABC_TRANSPORTER_2"/>
    <property type="match status" value="1"/>
</dbReference>